<dbReference type="AlphaFoldDB" id="A0AAC9LJJ2"/>
<organism evidence="2 3">
    <name type="scientific">Lacinutrix venerupis</name>
    <dbReference type="NCBI Taxonomy" id="1486034"/>
    <lineage>
        <taxon>Bacteria</taxon>
        <taxon>Pseudomonadati</taxon>
        <taxon>Bacteroidota</taxon>
        <taxon>Flavobacteriia</taxon>
        <taxon>Flavobacteriales</taxon>
        <taxon>Flavobacteriaceae</taxon>
        <taxon>Lacinutrix</taxon>
    </lineage>
</organism>
<dbReference type="KEGG" id="lvn:BWR22_02635"/>
<proteinExistence type="predicted"/>
<dbReference type="RefSeq" id="WP_076731887.1">
    <property type="nucleotide sequence ID" value="NZ_CP019352.1"/>
</dbReference>
<evidence type="ECO:0000313" key="2">
    <source>
        <dbReference type="EMBL" id="APX99248.1"/>
    </source>
</evidence>
<protein>
    <submittedName>
        <fullName evidence="2">Phage tail protein</fullName>
    </submittedName>
</protein>
<dbReference type="InterPro" id="IPR011083">
    <property type="entry name" value="Phage_tail_collar_dom"/>
</dbReference>
<evidence type="ECO:0000313" key="3">
    <source>
        <dbReference type="Proteomes" id="UP000187506"/>
    </source>
</evidence>
<sequence length="175" mass="18346">MEQYIAQIIMFAGNFAPRGWALCDGQLLSIAQNQALFSLLGTTYGGDGRTTFGLPDLRGRVPIHAGTGPGLTTVRLGQKGGSETNQLSVNQLPEHNHTGAVQAVSPIPRGENTGPNPENAYIAEGGVFAMGKNATMAADSVTIGKTGGNLPVNNIQPYQSVNYIIALVGIFPPRN</sequence>
<dbReference type="Pfam" id="PF07484">
    <property type="entry name" value="Collar"/>
    <property type="match status" value="1"/>
</dbReference>
<reference evidence="2 3" key="1">
    <citation type="submission" date="2017-01" db="EMBL/GenBank/DDBJ databases">
        <title>Complete genome of Lacinutrix venerupis DOK2-8 isolated from seawater in Dokdo.</title>
        <authorList>
            <person name="Chi W.-J."/>
            <person name="Kim J.H."/>
        </authorList>
    </citation>
    <scope>NUCLEOTIDE SEQUENCE [LARGE SCALE GENOMIC DNA]</scope>
    <source>
        <strain evidence="2 3">DOK2-8</strain>
    </source>
</reference>
<dbReference type="Proteomes" id="UP000187506">
    <property type="component" value="Chromosome"/>
</dbReference>
<dbReference type="InterPro" id="IPR037053">
    <property type="entry name" value="Phage_tail_collar_dom_sf"/>
</dbReference>
<name>A0AAC9LJJ2_9FLAO</name>
<dbReference type="EMBL" id="CP019352">
    <property type="protein sequence ID" value="APX99248.1"/>
    <property type="molecule type" value="Genomic_DNA"/>
</dbReference>
<dbReference type="Gene3D" id="3.90.1340.10">
    <property type="entry name" value="Phage tail collar domain"/>
    <property type="match status" value="1"/>
</dbReference>
<feature type="domain" description="Phage tail collar" evidence="1">
    <location>
        <begin position="7"/>
        <end position="62"/>
    </location>
</feature>
<gene>
    <name evidence="2" type="ORF">BWR22_02635</name>
</gene>
<keyword evidence="3" id="KW-1185">Reference proteome</keyword>
<dbReference type="SUPFAM" id="SSF88874">
    <property type="entry name" value="Receptor-binding domain of short tail fibre protein gp12"/>
    <property type="match status" value="1"/>
</dbReference>
<accession>A0AAC9LJJ2</accession>
<evidence type="ECO:0000259" key="1">
    <source>
        <dbReference type="Pfam" id="PF07484"/>
    </source>
</evidence>